<dbReference type="SUPFAM" id="SSF101690">
    <property type="entry name" value="PAZ domain"/>
    <property type="match status" value="1"/>
</dbReference>
<dbReference type="InterPro" id="IPR045246">
    <property type="entry name" value="Piwi_ago-like"/>
</dbReference>
<dbReference type="CDD" id="cd02846">
    <property type="entry name" value="PAZ_argonaute_like"/>
    <property type="match status" value="1"/>
</dbReference>
<dbReference type="Pfam" id="PF16487">
    <property type="entry name" value="ArgoMid"/>
    <property type="match status" value="1"/>
</dbReference>
<dbReference type="PROSITE" id="PS50822">
    <property type="entry name" value="PIWI"/>
    <property type="match status" value="1"/>
</dbReference>
<reference evidence="3 4" key="1">
    <citation type="journal article" date="2023" name="Arcadia Sci">
        <title>De novo assembly of a long-read Amblyomma americanum tick genome.</title>
        <authorList>
            <person name="Chou S."/>
            <person name="Poskanzer K.E."/>
            <person name="Rollins M."/>
            <person name="Thuy-Boun P.S."/>
        </authorList>
    </citation>
    <scope>NUCLEOTIDE SEQUENCE [LARGE SCALE GENOMIC DNA]</scope>
    <source>
        <strain evidence="3">F_SG_1</strain>
        <tissue evidence="3">Salivary glands</tissue>
    </source>
</reference>
<evidence type="ECO:0000259" key="2">
    <source>
        <dbReference type="PROSITE" id="PS50822"/>
    </source>
</evidence>
<dbReference type="SMART" id="SM01163">
    <property type="entry name" value="DUF1785"/>
    <property type="match status" value="1"/>
</dbReference>
<comment type="caution">
    <text evidence="3">The sequence shown here is derived from an EMBL/GenBank/DDBJ whole genome shotgun (WGS) entry which is preliminary data.</text>
</comment>
<dbReference type="InterPro" id="IPR012337">
    <property type="entry name" value="RNaseH-like_sf"/>
</dbReference>
<dbReference type="SMART" id="SM00950">
    <property type="entry name" value="Piwi"/>
    <property type="match status" value="1"/>
</dbReference>
<feature type="domain" description="Piwi" evidence="2">
    <location>
        <begin position="366"/>
        <end position="678"/>
    </location>
</feature>
<dbReference type="Pfam" id="PF08699">
    <property type="entry name" value="ArgoL1"/>
    <property type="match status" value="1"/>
</dbReference>
<evidence type="ECO:0000313" key="3">
    <source>
        <dbReference type="EMBL" id="KAK8781206.1"/>
    </source>
</evidence>
<dbReference type="GO" id="GO:0003723">
    <property type="term" value="F:RNA binding"/>
    <property type="evidence" value="ECO:0007669"/>
    <property type="project" value="InterPro"/>
</dbReference>
<dbReference type="InterPro" id="IPR036085">
    <property type="entry name" value="PAZ_dom_sf"/>
</dbReference>
<dbReference type="CDD" id="cd04657">
    <property type="entry name" value="Piwi_ago-like"/>
    <property type="match status" value="1"/>
</dbReference>
<feature type="domain" description="PAZ" evidence="1">
    <location>
        <begin position="89"/>
        <end position="200"/>
    </location>
</feature>
<dbReference type="Pfam" id="PF02170">
    <property type="entry name" value="PAZ"/>
    <property type="match status" value="1"/>
</dbReference>
<dbReference type="Proteomes" id="UP001321473">
    <property type="component" value="Unassembled WGS sequence"/>
</dbReference>
<dbReference type="Pfam" id="PF16488">
    <property type="entry name" value="ArgoL2"/>
    <property type="match status" value="1"/>
</dbReference>
<dbReference type="PANTHER" id="PTHR22891">
    <property type="entry name" value="EUKARYOTIC TRANSLATION INITIATION FACTOR 2C"/>
    <property type="match status" value="1"/>
</dbReference>
<gene>
    <name evidence="3" type="ORF">V5799_017454</name>
</gene>
<dbReference type="AlphaFoldDB" id="A0AAQ4F273"/>
<dbReference type="EMBL" id="JARKHS020007899">
    <property type="protein sequence ID" value="KAK8781206.1"/>
    <property type="molecule type" value="Genomic_DNA"/>
</dbReference>
<protein>
    <recommendedName>
        <fullName evidence="5">Translation initiation factor 2c</fullName>
    </recommendedName>
</protein>
<keyword evidence="4" id="KW-1185">Reference proteome</keyword>
<dbReference type="InterPro" id="IPR036397">
    <property type="entry name" value="RNaseH_sf"/>
</dbReference>
<dbReference type="InterPro" id="IPR003100">
    <property type="entry name" value="PAZ_dom"/>
</dbReference>
<sequence length="718" mass="80479">MKQLYNRQVKNPEVPKAVVQALEIVLRYGPSAQLAVVGRSLFKRPEGGAIHLGGGLELWHGFQTSLRPGQWKPFVNVNTMVTAFFEPGPLIDLISKILGDRRGNLDISQVRALDKSQIVKLNKKLKKLKVHVTHLPYRRKVTIEKVTLASASELKFGDPPRSVAQYFATTYRPLRYPNFPCIEVGTKRNYIPVEVCEVIEGQHCKRKLDENQTSSVIKHAALRPVERFKKIEHDLRGCIASNKPYLDHFGIRISDKPVGLSARVLPAPHVIYQNDQQAIPRNGAWELQNKKFYRPANLKCWTILNTSNPRYCEPSAIKNFVASLRQYGNQLGMIVEEPAKIRNCRPTDDPKRLLTEERAGLKDLQMVFVVLAGSGKNSPFYSPLKNVAETELGIVTQCVTDYSINRRCNPATIVNILQKVNAKLGGTNSTIPQSVKTVVFEKPVMVMGADVTHPAPTEMNKPSIAAVVASVDRCAFRYIAAFRIQKQNAVAKARIEIIEDMRAIAKELLLGFYRANNGVKPHTIIFYRDGVSEGQFSQVQQFELGALRAACRDVEPGYEPGITFLTVQKRHQTRFMPQNSRDGCGNAGNVPPGTVVDTTVTHPVDFDFFLCSHFGIQGTSRPAHYYVLWDDNDFKADTLQRLTYGLCHTYARCSRSVSIPTPVYYAHHATKRAKCYVDARTDSSESGSSSNNSGMLPTCILDDAVKITEIMEKKMFFI</sequence>
<name>A0AAQ4F273_AMBAM</name>
<evidence type="ECO:0000259" key="1">
    <source>
        <dbReference type="PROSITE" id="PS50821"/>
    </source>
</evidence>
<dbReference type="SUPFAM" id="SSF53098">
    <property type="entry name" value="Ribonuclease H-like"/>
    <property type="match status" value="1"/>
</dbReference>
<dbReference type="InterPro" id="IPR003165">
    <property type="entry name" value="Piwi"/>
</dbReference>
<organism evidence="3 4">
    <name type="scientific">Amblyomma americanum</name>
    <name type="common">Lone star tick</name>
    <dbReference type="NCBI Taxonomy" id="6943"/>
    <lineage>
        <taxon>Eukaryota</taxon>
        <taxon>Metazoa</taxon>
        <taxon>Ecdysozoa</taxon>
        <taxon>Arthropoda</taxon>
        <taxon>Chelicerata</taxon>
        <taxon>Arachnida</taxon>
        <taxon>Acari</taxon>
        <taxon>Parasitiformes</taxon>
        <taxon>Ixodida</taxon>
        <taxon>Ixodoidea</taxon>
        <taxon>Ixodidae</taxon>
        <taxon>Amblyomminae</taxon>
        <taxon>Amblyomma</taxon>
    </lineage>
</organism>
<proteinExistence type="predicted"/>
<dbReference type="Pfam" id="PF02171">
    <property type="entry name" value="Piwi"/>
    <property type="match status" value="1"/>
</dbReference>
<dbReference type="PROSITE" id="PS50821">
    <property type="entry name" value="PAZ"/>
    <property type="match status" value="1"/>
</dbReference>
<dbReference type="Gene3D" id="3.40.50.2300">
    <property type="match status" value="1"/>
</dbReference>
<dbReference type="Gene3D" id="2.170.260.10">
    <property type="entry name" value="paz domain"/>
    <property type="match status" value="1"/>
</dbReference>
<accession>A0AAQ4F273</accession>
<evidence type="ECO:0008006" key="5">
    <source>
        <dbReference type="Google" id="ProtNLM"/>
    </source>
</evidence>
<dbReference type="InterPro" id="IPR032472">
    <property type="entry name" value="ArgoL2"/>
</dbReference>
<dbReference type="Gene3D" id="3.30.420.10">
    <property type="entry name" value="Ribonuclease H-like superfamily/Ribonuclease H"/>
    <property type="match status" value="1"/>
</dbReference>
<evidence type="ECO:0000313" key="4">
    <source>
        <dbReference type="Proteomes" id="UP001321473"/>
    </source>
</evidence>
<dbReference type="InterPro" id="IPR032473">
    <property type="entry name" value="Argonaute_Mid_dom"/>
</dbReference>
<dbReference type="GO" id="GO:0034587">
    <property type="term" value="P:piRNA processing"/>
    <property type="evidence" value="ECO:0007669"/>
    <property type="project" value="UniProtKB-ARBA"/>
</dbReference>
<dbReference type="InterPro" id="IPR014811">
    <property type="entry name" value="ArgoL1"/>
</dbReference>